<accession>A0A922KW23</accession>
<dbReference type="Proteomes" id="UP000790347">
    <property type="component" value="Unassembled WGS sequence"/>
</dbReference>
<reference evidence="2" key="1">
    <citation type="submission" date="2013-05" db="EMBL/GenBank/DDBJ databases">
        <authorList>
            <person name="Yim A.K.Y."/>
            <person name="Chan T.F."/>
            <person name="Ji K.M."/>
            <person name="Liu X.Y."/>
            <person name="Zhou J.W."/>
            <person name="Li R.Q."/>
            <person name="Yang K.Y."/>
            <person name="Li J."/>
            <person name="Li M."/>
            <person name="Law P.T.W."/>
            <person name="Wu Y.L."/>
            <person name="Cai Z.L."/>
            <person name="Qin H."/>
            <person name="Bao Y."/>
            <person name="Leung R.K.K."/>
            <person name="Ng P.K.S."/>
            <person name="Zou J."/>
            <person name="Zhong X.J."/>
            <person name="Ran P.X."/>
            <person name="Zhong N.S."/>
            <person name="Liu Z.G."/>
            <person name="Tsui S.K.W."/>
        </authorList>
    </citation>
    <scope>NUCLEOTIDE SEQUENCE</scope>
    <source>
        <strain evidence="2">Derf</strain>
        <tissue evidence="2">Whole organism</tissue>
    </source>
</reference>
<reference evidence="2" key="2">
    <citation type="journal article" date="2022" name="Res Sq">
        <title>Comparative Genomics Reveals Insights into the Divergent Evolution of Astigmatic Mites and Household Pest Adaptations.</title>
        <authorList>
            <person name="Xiong Q."/>
            <person name="Wan A.T.-Y."/>
            <person name="Liu X.-Y."/>
            <person name="Fung C.S.-H."/>
            <person name="Xiao X."/>
            <person name="Malainual N."/>
            <person name="Hou J."/>
            <person name="Wang L."/>
            <person name="Wang M."/>
            <person name="Yang K."/>
            <person name="Cui Y."/>
            <person name="Leung E."/>
            <person name="Nong W."/>
            <person name="Shin S.-K."/>
            <person name="Au S."/>
            <person name="Jeong K.Y."/>
            <person name="Chew F.T."/>
            <person name="Hui J."/>
            <person name="Leung T.F."/>
            <person name="Tungtrongchitr A."/>
            <person name="Zhong N."/>
            <person name="Liu Z."/>
            <person name="Tsui S."/>
        </authorList>
    </citation>
    <scope>NUCLEOTIDE SEQUENCE</scope>
    <source>
        <strain evidence="2">Derf</strain>
        <tissue evidence="2">Whole organism</tissue>
    </source>
</reference>
<evidence type="ECO:0000313" key="3">
    <source>
        <dbReference type="Proteomes" id="UP000790347"/>
    </source>
</evidence>
<feature type="region of interest" description="Disordered" evidence="1">
    <location>
        <begin position="51"/>
        <end position="71"/>
    </location>
</feature>
<keyword evidence="3" id="KW-1185">Reference proteome</keyword>
<evidence type="ECO:0000313" key="2">
    <source>
        <dbReference type="EMBL" id="KAH9497219.1"/>
    </source>
</evidence>
<protein>
    <submittedName>
        <fullName evidence="2">Uncharacterized protein</fullName>
    </submittedName>
</protein>
<dbReference type="Pfam" id="PF15925">
    <property type="entry name" value="SOSSC"/>
    <property type="match status" value="1"/>
</dbReference>
<sequence length="140" mass="14996">MDNVTNAYVLAINLEIAEMLLSFQNSMVIMNQKHVLHLVKCLVAEFNALPTTSSSQSSSSSSSPSPFILSSGPVTGSSIPVPILPNQITPPSISGPAFSTLEAMTPSQKAVTQAHQTSFGFYIPQDSTYNPILPVLPRYN</sequence>
<name>A0A922KW23_DERFA</name>
<feature type="compositionally biased region" description="Low complexity" evidence="1">
    <location>
        <begin position="53"/>
        <end position="71"/>
    </location>
</feature>
<dbReference type="InterPro" id="IPR031821">
    <property type="entry name" value="SOSSC"/>
</dbReference>
<evidence type="ECO:0000256" key="1">
    <source>
        <dbReference type="SAM" id="MobiDB-lite"/>
    </source>
</evidence>
<organism evidence="2 3">
    <name type="scientific">Dermatophagoides farinae</name>
    <name type="common">American house dust mite</name>
    <dbReference type="NCBI Taxonomy" id="6954"/>
    <lineage>
        <taxon>Eukaryota</taxon>
        <taxon>Metazoa</taxon>
        <taxon>Ecdysozoa</taxon>
        <taxon>Arthropoda</taxon>
        <taxon>Chelicerata</taxon>
        <taxon>Arachnida</taxon>
        <taxon>Acari</taxon>
        <taxon>Acariformes</taxon>
        <taxon>Sarcoptiformes</taxon>
        <taxon>Astigmata</taxon>
        <taxon>Psoroptidia</taxon>
        <taxon>Analgoidea</taxon>
        <taxon>Pyroglyphidae</taxon>
        <taxon>Dermatophagoidinae</taxon>
        <taxon>Dermatophagoides</taxon>
    </lineage>
</organism>
<dbReference type="EMBL" id="ASGP02000007">
    <property type="protein sequence ID" value="KAH9497219.1"/>
    <property type="molecule type" value="Genomic_DNA"/>
</dbReference>
<dbReference type="AlphaFoldDB" id="A0A922KW23"/>
<gene>
    <name evidence="2" type="ORF">DERF_013223</name>
</gene>
<comment type="caution">
    <text evidence="2">The sequence shown here is derived from an EMBL/GenBank/DDBJ whole genome shotgun (WGS) entry which is preliminary data.</text>
</comment>
<dbReference type="GO" id="GO:0006281">
    <property type="term" value="P:DNA repair"/>
    <property type="evidence" value="ECO:0007669"/>
    <property type="project" value="InterPro"/>
</dbReference>
<proteinExistence type="predicted"/>
<dbReference type="GO" id="GO:0070876">
    <property type="term" value="C:SOSS complex"/>
    <property type="evidence" value="ECO:0007669"/>
    <property type="project" value="InterPro"/>
</dbReference>